<dbReference type="Pfam" id="PF02518">
    <property type="entry name" value="HATPase_c"/>
    <property type="match status" value="1"/>
</dbReference>
<evidence type="ECO:0000256" key="12">
    <source>
        <dbReference type="ARBA" id="ARBA00023012"/>
    </source>
</evidence>
<keyword evidence="13 14" id="KW-0472">Membrane</keyword>
<evidence type="ECO:0000256" key="14">
    <source>
        <dbReference type="SAM" id="Phobius"/>
    </source>
</evidence>
<evidence type="ECO:0000259" key="15">
    <source>
        <dbReference type="PROSITE" id="PS50109"/>
    </source>
</evidence>
<dbReference type="PROSITE" id="PS50885">
    <property type="entry name" value="HAMP"/>
    <property type="match status" value="1"/>
</dbReference>
<keyword evidence="8" id="KW-0547">Nucleotide-binding</keyword>
<keyword evidence="7 14" id="KW-0812">Transmembrane</keyword>
<keyword evidence="18" id="KW-1185">Reference proteome</keyword>
<evidence type="ECO:0000313" key="17">
    <source>
        <dbReference type="EMBL" id="UUX33095.1"/>
    </source>
</evidence>
<dbReference type="PROSITE" id="PS50109">
    <property type="entry name" value="HIS_KIN"/>
    <property type="match status" value="1"/>
</dbReference>
<evidence type="ECO:0000256" key="2">
    <source>
        <dbReference type="ARBA" id="ARBA00004651"/>
    </source>
</evidence>
<dbReference type="PANTHER" id="PTHR45528">
    <property type="entry name" value="SENSOR HISTIDINE KINASE CPXA"/>
    <property type="match status" value="1"/>
</dbReference>
<keyword evidence="5" id="KW-0597">Phosphoprotein</keyword>
<evidence type="ECO:0000313" key="18">
    <source>
        <dbReference type="Proteomes" id="UP001315967"/>
    </source>
</evidence>
<sequence>MKADNPQTNQPTMKLTRLEISELIVEMVITLGIVFFLYLSVILLARDLIDFPFSWRGSPPISIRMRFFLDDATINFFLWIFTLLSFVVGLLITYWRFKRRYRLMKLEHVLSYVTYIAQGNYDIRIPENTIPDLAEVTNSINMLVDSTVEALEEERRVEKTKDELITNIGHDLRTPLTSIIGYLGLIENKQYHDEEEMLQYTHTAYTKALRMQSLVDDLFDYAASRQTTYEIDPQPVQVALFLEQLAADFVLAAREKGLDLQVNVTPANLSANLDLDKMARVFYNLITNAFKYGYDATFIKLNAYPSKNKANYVIFEVINDGAPINEAEIERIFERSYRSDQSRHGDEPGSGIGLAIVSSIVESHQGQVYAANENNQTVFRIEMPQNLK</sequence>
<dbReference type="EMBL" id="CP102453">
    <property type="protein sequence ID" value="UUX33095.1"/>
    <property type="molecule type" value="Genomic_DNA"/>
</dbReference>
<evidence type="ECO:0000256" key="10">
    <source>
        <dbReference type="ARBA" id="ARBA00022840"/>
    </source>
</evidence>
<evidence type="ECO:0000256" key="13">
    <source>
        <dbReference type="ARBA" id="ARBA00023136"/>
    </source>
</evidence>
<dbReference type="SMART" id="SM00388">
    <property type="entry name" value="HisKA"/>
    <property type="match status" value="1"/>
</dbReference>
<dbReference type="Proteomes" id="UP001315967">
    <property type="component" value="Chromosome"/>
</dbReference>
<feature type="transmembrane region" description="Helical" evidence="14">
    <location>
        <begin position="23"/>
        <end position="45"/>
    </location>
</feature>
<evidence type="ECO:0000256" key="7">
    <source>
        <dbReference type="ARBA" id="ARBA00022692"/>
    </source>
</evidence>
<comment type="subcellular location">
    <subcellularLocation>
        <location evidence="2">Cell membrane</location>
        <topology evidence="2">Multi-pass membrane protein</topology>
    </subcellularLocation>
</comment>
<evidence type="ECO:0000256" key="11">
    <source>
        <dbReference type="ARBA" id="ARBA00022989"/>
    </source>
</evidence>
<evidence type="ECO:0000256" key="3">
    <source>
        <dbReference type="ARBA" id="ARBA00012438"/>
    </source>
</evidence>
<dbReference type="GO" id="GO:0016301">
    <property type="term" value="F:kinase activity"/>
    <property type="evidence" value="ECO:0007669"/>
    <property type="project" value="UniProtKB-KW"/>
</dbReference>
<dbReference type="InterPro" id="IPR005467">
    <property type="entry name" value="His_kinase_dom"/>
</dbReference>
<dbReference type="SUPFAM" id="SSF47384">
    <property type="entry name" value="Homodimeric domain of signal transducing histidine kinase"/>
    <property type="match status" value="1"/>
</dbReference>
<name>A0ABY5P3M0_9LACT</name>
<dbReference type="InterPro" id="IPR004358">
    <property type="entry name" value="Sig_transdc_His_kin-like_C"/>
</dbReference>
<dbReference type="InterPro" id="IPR050398">
    <property type="entry name" value="HssS/ArlS-like"/>
</dbReference>
<reference evidence="17 18" key="1">
    <citation type="submission" date="2022-08" db="EMBL/GenBank/DDBJ databases">
        <title>Aerococcaceae sp. nov isolated from spoiled eye mask.</title>
        <authorList>
            <person name="Zhou G."/>
            <person name="Xie X.-B."/>
            <person name="Shi Q.-S."/>
            <person name="Wang Y.-S."/>
            <person name="Wen X."/>
            <person name="Peng H."/>
            <person name="Yang X.-J."/>
            <person name="Tao H.-B."/>
            <person name="Huang X.-M."/>
        </authorList>
    </citation>
    <scope>NUCLEOTIDE SEQUENCE [LARGE SCALE GENOMIC DNA]</scope>
    <source>
        <strain evidence="18">DM20194951</strain>
    </source>
</reference>
<feature type="domain" description="Histidine kinase" evidence="15">
    <location>
        <begin position="167"/>
        <end position="387"/>
    </location>
</feature>
<dbReference type="Gene3D" id="3.30.565.10">
    <property type="entry name" value="Histidine kinase-like ATPase, C-terminal domain"/>
    <property type="match status" value="1"/>
</dbReference>
<protein>
    <recommendedName>
        <fullName evidence="3">histidine kinase</fullName>
        <ecNumber evidence="3">2.7.13.3</ecNumber>
    </recommendedName>
</protein>
<evidence type="ECO:0000256" key="5">
    <source>
        <dbReference type="ARBA" id="ARBA00022553"/>
    </source>
</evidence>
<dbReference type="InterPro" id="IPR003661">
    <property type="entry name" value="HisK_dim/P_dom"/>
</dbReference>
<dbReference type="EC" id="2.7.13.3" evidence="3"/>
<evidence type="ECO:0000256" key="8">
    <source>
        <dbReference type="ARBA" id="ARBA00022741"/>
    </source>
</evidence>
<dbReference type="InterPro" id="IPR036097">
    <property type="entry name" value="HisK_dim/P_sf"/>
</dbReference>
<dbReference type="InterPro" id="IPR003660">
    <property type="entry name" value="HAMP_dom"/>
</dbReference>
<evidence type="ECO:0000259" key="16">
    <source>
        <dbReference type="PROSITE" id="PS50885"/>
    </source>
</evidence>
<dbReference type="SUPFAM" id="SSF55874">
    <property type="entry name" value="ATPase domain of HSP90 chaperone/DNA topoisomerase II/histidine kinase"/>
    <property type="match status" value="1"/>
</dbReference>
<comment type="catalytic activity">
    <reaction evidence="1">
        <text>ATP + protein L-histidine = ADP + protein N-phospho-L-histidine.</text>
        <dbReference type="EC" id="2.7.13.3"/>
    </reaction>
</comment>
<dbReference type="SMART" id="SM00387">
    <property type="entry name" value="HATPase_c"/>
    <property type="match status" value="1"/>
</dbReference>
<feature type="domain" description="HAMP" evidence="16">
    <location>
        <begin position="100"/>
        <end position="152"/>
    </location>
</feature>
<keyword evidence="10" id="KW-0067">ATP-binding</keyword>
<keyword evidence="4" id="KW-1003">Cell membrane</keyword>
<dbReference type="InterPro" id="IPR003594">
    <property type="entry name" value="HATPase_dom"/>
</dbReference>
<proteinExistence type="predicted"/>
<dbReference type="CDD" id="cd00082">
    <property type="entry name" value="HisKA"/>
    <property type="match status" value="1"/>
</dbReference>
<keyword evidence="12" id="KW-0902">Two-component regulatory system</keyword>
<dbReference type="Pfam" id="PF00512">
    <property type="entry name" value="HisKA"/>
    <property type="match status" value="1"/>
</dbReference>
<dbReference type="InterPro" id="IPR036890">
    <property type="entry name" value="HATPase_C_sf"/>
</dbReference>
<evidence type="ECO:0000256" key="1">
    <source>
        <dbReference type="ARBA" id="ARBA00000085"/>
    </source>
</evidence>
<keyword evidence="11 14" id="KW-1133">Transmembrane helix</keyword>
<dbReference type="PRINTS" id="PR00344">
    <property type="entry name" value="BCTRLSENSOR"/>
</dbReference>
<dbReference type="Gene3D" id="1.10.287.130">
    <property type="match status" value="1"/>
</dbReference>
<feature type="transmembrane region" description="Helical" evidence="14">
    <location>
        <begin position="76"/>
        <end position="95"/>
    </location>
</feature>
<organism evidence="17 18">
    <name type="scientific">Fundicoccus culcitae</name>
    <dbReference type="NCBI Taxonomy" id="2969821"/>
    <lineage>
        <taxon>Bacteria</taxon>
        <taxon>Bacillati</taxon>
        <taxon>Bacillota</taxon>
        <taxon>Bacilli</taxon>
        <taxon>Lactobacillales</taxon>
        <taxon>Aerococcaceae</taxon>
        <taxon>Fundicoccus</taxon>
    </lineage>
</organism>
<evidence type="ECO:0000256" key="4">
    <source>
        <dbReference type="ARBA" id="ARBA00022475"/>
    </source>
</evidence>
<dbReference type="RefSeq" id="WP_313792597.1">
    <property type="nucleotide sequence ID" value="NZ_CP102453.1"/>
</dbReference>
<accession>A0ABY5P3M0</accession>
<evidence type="ECO:0000256" key="9">
    <source>
        <dbReference type="ARBA" id="ARBA00022777"/>
    </source>
</evidence>
<keyword evidence="9 17" id="KW-0418">Kinase</keyword>
<evidence type="ECO:0000256" key="6">
    <source>
        <dbReference type="ARBA" id="ARBA00022679"/>
    </source>
</evidence>
<dbReference type="PANTHER" id="PTHR45528:SF1">
    <property type="entry name" value="SENSOR HISTIDINE KINASE CPXA"/>
    <property type="match status" value="1"/>
</dbReference>
<gene>
    <name evidence="17" type="ORF">NRE15_09260</name>
</gene>
<keyword evidence="6" id="KW-0808">Transferase</keyword>